<dbReference type="EMBL" id="MU276104">
    <property type="protein sequence ID" value="KAI0041744.1"/>
    <property type="molecule type" value="Genomic_DNA"/>
</dbReference>
<keyword evidence="2" id="KW-1185">Reference proteome</keyword>
<accession>A0ACB8RCA7</accession>
<reference evidence="1" key="1">
    <citation type="submission" date="2021-02" db="EMBL/GenBank/DDBJ databases">
        <authorList>
            <consortium name="DOE Joint Genome Institute"/>
            <person name="Ahrendt S."/>
            <person name="Looney B.P."/>
            <person name="Miyauchi S."/>
            <person name="Morin E."/>
            <person name="Drula E."/>
            <person name="Courty P.E."/>
            <person name="Chicoki N."/>
            <person name="Fauchery L."/>
            <person name="Kohler A."/>
            <person name="Kuo A."/>
            <person name="Labutti K."/>
            <person name="Pangilinan J."/>
            <person name="Lipzen A."/>
            <person name="Riley R."/>
            <person name="Andreopoulos W."/>
            <person name="He G."/>
            <person name="Johnson J."/>
            <person name="Barry K.W."/>
            <person name="Grigoriev I.V."/>
            <person name="Nagy L."/>
            <person name="Hibbett D."/>
            <person name="Henrissat B."/>
            <person name="Matheny P.B."/>
            <person name="Labbe J."/>
            <person name="Martin F."/>
        </authorList>
    </citation>
    <scope>NUCLEOTIDE SEQUENCE</scope>
    <source>
        <strain evidence="1">FP105234-sp</strain>
    </source>
</reference>
<dbReference type="Proteomes" id="UP000814033">
    <property type="component" value="Unassembled WGS sequence"/>
</dbReference>
<reference evidence="1" key="2">
    <citation type="journal article" date="2022" name="New Phytol.">
        <title>Evolutionary transition to the ectomycorrhizal habit in the genomes of a hyperdiverse lineage of mushroom-forming fungi.</title>
        <authorList>
            <person name="Looney B."/>
            <person name="Miyauchi S."/>
            <person name="Morin E."/>
            <person name="Drula E."/>
            <person name="Courty P.E."/>
            <person name="Kohler A."/>
            <person name="Kuo A."/>
            <person name="LaButti K."/>
            <person name="Pangilinan J."/>
            <person name="Lipzen A."/>
            <person name="Riley R."/>
            <person name="Andreopoulos W."/>
            <person name="He G."/>
            <person name="Johnson J."/>
            <person name="Nolan M."/>
            <person name="Tritt A."/>
            <person name="Barry K.W."/>
            <person name="Grigoriev I.V."/>
            <person name="Nagy L.G."/>
            <person name="Hibbett D."/>
            <person name="Henrissat B."/>
            <person name="Matheny P.B."/>
            <person name="Labbe J."/>
            <person name="Martin F.M."/>
        </authorList>
    </citation>
    <scope>NUCLEOTIDE SEQUENCE</scope>
    <source>
        <strain evidence="1">FP105234-sp</strain>
    </source>
</reference>
<name>A0ACB8RCA7_9AGAM</name>
<gene>
    <name evidence="1" type="ORF">FA95DRAFT_653704</name>
</gene>
<organism evidence="1 2">
    <name type="scientific">Auriscalpium vulgare</name>
    <dbReference type="NCBI Taxonomy" id="40419"/>
    <lineage>
        <taxon>Eukaryota</taxon>
        <taxon>Fungi</taxon>
        <taxon>Dikarya</taxon>
        <taxon>Basidiomycota</taxon>
        <taxon>Agaricomycotina</taxon>
        <taxon>Agaricomycetes</taxon>
        <taxon>Russulales</taxon>
        <taxon>Auriscalpiaceae</taxon>
        <taxon>Auriscalpium</taxon>
    </lineage>
</organism>
<evidence type="ECO:0000313" key="1">
    <source>
        <dbReference type="EMBL" id="KAI0041744.1"/>
    </source>
</evidence>
<sequence>MPPIVAIIAAGAMGSAVAARLTAAGITVLTNLDGRSDTTRRRAHDAGMQDVPFTDLAARSALFLSILPPSDAHALAQTYVDARKTLSPAPDSAIYVDCNAVSPHTAKGIAALFSGSGVPFVDAGIIGGPPRDAYNPTFYAAAEEQDIAALDAFEALGGHGLVVKTLRGNGAGVGDASALKNSYAGIAKGLTGLFTTMILSAHASSPATATALLHELNHSQPALLQRATRSLPDMLPKAYRFVGEMREISAFVHDMGGEGMSNVHEGMASVYERIAKSVRENGEDKQVLEAFVEDAKKVLEDEAARK</sequence>
<comment type="caution">
    <text evidence="1">The sequence shown here is derived from an EMBL/GenBank/DDBJ whole genome shotgun (WGS) entry which is preliminary data.</text>
</comment>
<proteinExistence type="predicted"/>
<evidence type="ECO:0000313" key="2">
    <source>
        <dbReference type="Proteomes" id="UP000814033"/>
    </source>
</evidence>
<protein>
    <submittedName>
        <fullName evidence="1">6-phosphogluconate dehydrogenase C-terminal domain-like protein</fullName>
    </submittedName>
</protein>